<dbReference type="GO" id="GO:0005524">
    <property type="term" value="F:ATP binding"/>
    <property type="evidence" value="ECO:0007669"/>
    <property type="project" value="UniProtKB-KW"/>
</dbReference>
<feature type="domain" description="Clp1 P-loop" evidence="3">
    <location>
        <begin position="130"/>
        <end position="320"/>
    </location>
</feature>
<keyword evidence="5" id="KW-1185">Reference proteome</keyword>
<evidence type="ECO:0000313" key="4">
    <source>
        <dbReference type="EMBL" id="KAG5472460.1"/>
    </source>
</evidence>
<dbReference type="PANTHER" id="PTHR12755">
    <property type="entry name" value="CLEAVAGE/POLYADENYLATION FACTOR IA SUBUNIT CLP1P"/>
    <property type="match status" value="1"/>
</dbReference>
<accession>A0A836KJ19</accession>
<dbReference type="GeneID" id="92513904"/>
<dbReference type="GO" id="GO:0005634">
    <property type="term" value="C:nucleus"/>
    <property type="evidence" value="ECO:0007669"/>
    <property type="project" value="TreeGrafter"/>
</dbReference>
<evidence type="ECO:0000256" key="2">
    <source>
        <dbReference type="ARBA" id="ARBA00022840"/>
    </source>
</evidence>
<reference evidence="5" key="2">
    <citation type="journal article" date="2021" name="Sci. Data">
        <title>Chromosome-scale genome sequencing, assembly and annotation of six genomes from subfamily Leishmaniinae.</title>
        <authorList>
            <person name="Almutairi H."/>
            <person name="Urbaniak M.D."/>
            <person name="Bates M.D."/>
            <person name="Jariyapan N."/>
            <person name="Kwakye-Nuako G."/>
            <person name="Thomaz Soccol V."/>
            <person name="Al-Salem W.S."/>
            <person name="Dillon R.J."/>
            <person name="Bates P.A."/>
            <person name="Gatherer D."/>
        </authorList>
    </citation>
    <scope>NUCLEOTIDE SEQUENCE [LARGE SCALE GENOMIC DNA]</scope>
</reference>
<organism evidence="4 5">
    <name type="scientific">Leishmania martiniquensis</name>
    <dbReference type="NCBI Taxonomy" id="1580590"/>
    <lineage>
        <taxon>Eukaryota</taxon>
        <taxon>Discoba</taxon>
        <taxon>Euglenozoa</taxon>
        <taxon>Kinetoplastea</taxon>
        <taxon>Metakinetoplastina</taxon>
        <taxon>Trypanosomatida</taxon>
        <taxon>Trypanosomatidae</taxon>
        <taxon>Leishmaniinae</taxon>
        <taxon>Leishmania</taxon>
    </lineage>
</organism>
<keyword evidence="1" id="KW-0547">Nucleotide-binding</keyword>
<gene>
    <name evidence="4" type="ORF">LSCM1_03859</name>
</gene>
<dbReference type="GO" id="GO:0051731">
    <property type="term" value="F:polynucleotide 5'-hydroxyl-kinase activity"/>
    <property type="evidence" value="ECO:0007669"/>
    <property type="project" value="InterPro"/>
</dbReference>
<dbReference type="InterPro" id="IPR045116">
    <property type="entry name" value="Clp1/Grc3"/>
</dbReference>
<dbReference type="OrthoDB" id="258143at2759"/>
<evidence type="ECO:0000313" key="5">
    <source>
        <dbReference type="Proteomes" id="UP000673552"/>
    </source>
</evidence>
<dbReference type="PANTHER" id="PTHR12755:SF6">
    <property type="entry name" value="POLYRIBONUCLEOTIDE 5'-HYDROXYL-KINASE CLP1"/>
    <property type="match status" value="1"/>
</dbReference>
<dbReference type="InterPro" id="IPR027417">
    <property type="entry name" value="P-loop_NTPase"/>
</dbReference>
<dbReference type="InterPro" id="IPR032319">
    <property type="entry name" value="CLP1_P"/>
</dbReference>
<comment type="caution">
    <text evidence="4">The sequence shown here is derived from an EMBL/GenBank/DDBJ whole genome shotgun (WGS) entry which is preliminary data.</text>
</comment>
<dbReference type="RefSeq" id="XP_067176760.1">
    <property type="nucleotide sequence ID" value="XM_067321392.1"/>
</dbReference>
<keyword evidence="2" id="KW-0067">ATP-binding</keyword>
<reference evidence="5" key="1">
    <citation type="journal article" date="2021" name="Microbiol. Resour. Announc.">
        <title>LGAAP: Leishmaniinae Genome Assembly and Annotation Pipeline.</title>
        <authorList>
            <person name="Almutairi H."/>
            <person name="Urbaniak M.D."/>
            <person name="Bates M.D."/>
            <person name="Jariyapan N."/>
            <person name="Kwakye-Nuako G."/>
            <person name="Thomaz-Soccol V."/>
            <person name="Al-Salem W.S."/>
            <person name="Dillon R.J."/>
            <person name="Bates P.A."/>
            <person name="Gatherer D."/>
        </authorList>
    </citation>
    <scope>NUCLEOTIDE SEQUENCE [LARGE SCALE GENOMIC DNA]</scope>
</reference>
<sequence length="426" mass="45688">MQPPKTQTSLHLSQEAVTIQWTAEQQGGAIVLLSGKVELFRSALTRNLRYFFPPEACIVLEALGDAVVQIEGAATAVQTPVSGALDEIHALLDTARVDAMLAIDERSKKGLSSSEESKDIWQGPRALVVGANQWEREVVSRSLLNLAVRHGSPYGVCYVDVDVTMPMVGCPGTVSTVFVEEPVTAAEDFDAMMPLSFFHGTASVTSATRKRYLDLCVCAAQAATSLGFAKPQFEAGGFLIHALSPSTSLEHDVLSDILSVFAVTHVVITGADRELETFLCNAVLGRTVHFVRVPKLAGLVSPSAAAAEQRRRAQLERYFFGTARTSLMPVRGVARMTDLVLLHAETFEPLSWREVPDLCLAAVVWADTAASAAEANIAGLVALLEVGKHFVSFLAPCGGELPKPFLVVSPSLHLPRELVMPLAATS</sequence>
<dbReference type="Proteomes" id="UP000673552">
    <property type="component" value="Unassembled WGS sequence"/>
</dbReference>
<dbReference type="KEGG" id="lmat:92513904"/>
<evidence type="ECO:0000256" key="1">
    <source>
        <dbReference type="ARBA" id="ARBA00022741"/>
    </source>
</evidence>
<dbReference type="EMBL" id="JAFEUZ010000030">
    <property type="protein sequence ID" value="KAG5472460.1"/>
    <property type="molecule type" value="Genomic_DNA"/>
</dbReference>
<dbReference type="GO" id="GO:0006388">
    <property type="term" value="P:tRNA splicing, via endonucleolytic cleavage and ligation"/>
    <property type="evidence" value="ECO:0007669"/>
    <property type="project" value="TreeGrafter"/>
</dbReference>
<protein>
    <recommendedName>
        <fullName evidence="3">Clp1 P-loop domain-containing protein</fullName>
    </recommendedName>
</protein>
<proteinExistence type="predicted"/>
<name>A0A836KJ19_9TRYP</name>
<dbReference type="AlphaFoldDB" id="A0A836KJ19"/>
<dbReference type="Gene3D" id="3.40.50.300">
    <property type="entry name" value="P-loop containing nucleotide triphosphate hydrolases"/>
    <property type="match status" value="1"/>
</dbReference>
<evidence type="ECO:0000259" key="3">
    <source>
        <dbReference type="Pfam" id="PF16575"/>
    </source>
</evidence>
<dbReference type="Pfam" id="PF16575">
    <property type="entry name" value="CLP1_P"/>
    <property type="match status" value="1"/>
</dbReference>